<evidence type="ECO:0000256" key="10">
    <source>
        <dbReference type="ARBA" id="ARBA00022801"/>
    </source>
</evidence>
<keyword evidence="10 17" id="KW-0378">Hydrolase</keyword>
<dbReference type="FunFam" id="1.10.8.10:FF:000086">
    <property type="entry name" value="Ubiquitin carboxyl-terminal hydrolase"/>
    <property type="match status" value="1"/>
</dbReference>
<dbReference type="PROSITE" id="PS50030">
    <property type="entry name" value="UBA"/>
    <property type="match status" value="1"/>
</dbReference>
<dbReference type="Pfam" id="PF00627">
    <property type="entry name" value="UBA"/>
    <property type="match status" value="1"/>
</dbReference>
<evidence type="ECO:0000256" key="14">
    <source>
        <dbReference type="ARBA" id="ARBA00029889"/>
    </source>
</evidence>
<keyword evidence="5" id="KW-0645">Protease</keyword>
<evidence type="ECO:0000256" key="11">
    <source>
        <dbReference type="ARBA" id="ARBA00022807"/>
    </source>
</evidence>
<feature type="domain" description="UBA" evidence="16">
    <location>
        <begin position="25"/>
        <end position="65"/>
    </location>
</feature>
<reference evidence="17 18" key="1">
    <citation type="journal article" date="2014" name="Am. J. Bot.">
        <title>Genome assembly and annotation for red clover (Trifolium pratense; Fabaceae).</title>
        <authorList>
            <person name="Istvanek J."/>
            <person name="Jaros M."/>
            <person name="Krenek A."/>
            <person name="Repkova J."/>
        </authorList>
    </citation>
    <scope>NUCLEOTIDE SEQUENCE [LARGE SCALE GENOMIC DNA]</scope>
    <source>
        <strain evidence="18">cv. Tatra</strain>
        <tissue evidence="17">Young leaves</tissue>
    </source>
</reference>
<evidence type="ECO:0000256" key="5">
    <source>
        <dbReference type="ARBA" id="ARBA00022670"/>
    </source>
</evidence>
<keyword evidence="12" id="KW-0862">Zinc</keyword>
<evidence type="ECO:0000256" key="2">
    <source>
        <dbReference type="ARBA" id="ARBA00009085"/>
    </source>
</evidence>
<dbReference type="GO" id="GO:0006508">
    <property type="term" value="P:proteolysis"/>
    <property type="evidence" value="ECO:0007669"/>
    <property type="project" value="UniProtKB-KW"/>
</dbReference>
<dbReference type="SMART" id="SM00165">
    <property type="entry name" value="UBA"/>
    <property type="match status" value="1"/>
</dbReference>
<keyword evidence="6" id="KW-0479">Metal-binding</keyword>
<feature type="non-terminal residue" evidence="17">
    <location>
        <position position="93"/>
    </location>
</feature>
<protein>
    <recommendedName>
        <fullName evidence="4">Ubiquitin carboxyl-terminal hydrolase 14</fullName>
        <ecNumber evidence="3">3.4.19.12</ecNumber>
    </recommendedName>
    <alternativeName>
        <fullName evidence="13">Deubiquitinating enzyme 14</fullName>
    </alternativeName>
    <alternativeName>
        <fullName evidence="14">Ubiquitin thioesterase 14</fullName>
    </alternativeName>
    <alternativeName>
        <fullName evidence="15">Ubiquitin-specific-processing protease 14</fullName>
    </alternativeName>
</protein>
<comment type="caution">
    <text evidence="17">The sequence shown here is derived from an EMBL/GenBank/DDBJ whole genome shotgun (WGS) entry which is preliminary data.</text>
</comment>
<dbReference type="Gene3D" id="1.10.8.10">
    <property type="entry name" value="DNA helicase RuvA subunit, C-terminal domain"/>
    <property type="match status" value="1"/>
</dbReference>
<evidence type="ECO:0000256" key="3">
    <source>
        <dbReference type="ARBA" id="ARBA00012759"/>
    </source>
</evidence>
<evidence type="ECO:0000256" key="13">
    <source>
        <dbReference type="ARBA" id="ARBA00029877"/>
    </source>
</evidence>
<dbReference type="GO" id="GO:0004843">
    <property type="term" value="F:cysteine-type deubiquitinase activity"/>
    <property type="evidence" value="ECO:0007669"/>
    <property type="project" value="UniProtKB-EC"/>
</dbReference>
<dbReference type="InterPro" id="IPR009060">
    <property type="entry name" value="UBA-like_sf"/>
</dbReference>
<proteinExistence type="inferred from homology"/>
<name>A0A2K3LWS7_TRIPR</name>
<gene>
    <name evidence="17" type="ORF">L195_g039033</name>
</gene>
<evidence type="ECO:0000256" key="12">
    <source>
        <dbReference type="ARBA" id="ARBA00022833"/>
    </source>
</evidence>
<dbReference type="GO" id="GO:0008270">
    <property type="term" value="F:zinc ion binding"/>
    <property type="evidence" value="ECO:0007669"/>
    <property type="project" value="UniProtKB-KW"/>
</dbReference>
<evidence type="ECO:0000256" key="15">
    <source>
        <dbReference type="ARBA" id="ARBA00032096"/>
    </source>
</evidence>
<reference evidence="17 18" key="2">
    <citation type="journal article" date="2017" name="Front. Plant Sci.">
        <title>Gene Classification and Mining of Molecular Markers Useful in Red Clover (Trifolium pratense) Breeding.</title>
        <authorList>
            <person name="Istvanek J."/>
            <person name="Dluhosova J."/>
            <person name="Dluhos P."/>
            <person name="Patkova L."/>
            <person name="Nedelnik J."/>
            <person name="Repkova J."/>
        </authorList>
    </citation>
    <scope>NUCLEOTIDE SEQUENCE [LARGE SCALE GENOMIC DNA]</scope>
    <source>
        <strain evidence="18">cv. Tatra</strain>
        <tissue evidence="17">Young leaves</tissue>
    </source>
</reference>
<comment type="similarity">
    <text evidence="2">Belongs to the peptidase C19 family.</text>
</comment>
<dbReference type="Proteomes" id="UP000236291">
    <property type="component" value="Unassembled WGS sequence"/>
</dbReference>
<comment type="catalytic activity">
    <reaction evidence="1">
        <text>Thiol-dependent hydrolysis of ester, thioester, amide, peptide and isopeptide bonds formed by the C-terminal Gly of ubiquitin (a 76-residue protein attached to proteins as an intracellular targeting signal).</text>
        <dbReference type="EC" id="3.4.19.12"/>
    </reaction>
</comment>
<dbReference type="EC" id="3.4.19.12" evidence="3"/>
<dbReference type="STRING" id="57577.A0A2K3LWS7"/>
<accession>A0A2K3LWS7</accession>
<organism evidence="17 18">
    <name type="scientific">Trifolium pratense</name>
    <name type="common">Red clover</name>
    <dbReference type="NCBI Taxonomy" id="57577"/>
    <lineage>
        <taxon>Eukaryota</taxon>
        <taxon>Viridiplantae</taxon>
        <taxon>Streptophyta</taxon>
        <taxon>Embryophyta</taxon>
        <taxon>Tracheophyta</taxon>
        <taxon>Spermatophyta</taxon>
        <taxon>Magnoliopsida</taxon>
        <taxon>eudicotyledons</taxon>
        <taxon>Gunneridae</taxon>
        <taxon>Pentapetalae</taxon>
        <taxon>rosids</taxon>
        <taxon>fabids</taxon>
        <taxon>Fabales</taxon>
        <taxon>Fabaceae</taxon>
        <taxon>Papilionoideae</taxon>
        <taxon>50 kb inversion clade</taxon>
        <taxon>NPAAA clade</taxon>
        <taxon>Hologalegina</taxon>
        <taxon>IRL clade</taxon>
        <taxon>Trifolieae</taxon>
        <taxon>Trifolium</taxon>
    </lineage>
</organism>
<keyword evidence="8" id="KW-0863">Zinc-finger</keyword>
<dbReference type="EMBL" id="ASHM01043137">
    <property type="protein sequence ID" value="PNX82996.1"/>
    <property type="molecule type" value="Genomic_DNA"/>
</dbReference>
<sequence length="93" mass="9977">MTWLLSHMDDPDIDIPIYGSEALTILDQSKVDTLLSFGFQENIARKALKASGGDIEKATDWIILRHQLISSMDTVTSNTASISGDVGLPDGGG</sequence>
<evidence type="ECO:0000256" key="8">
    <source>
        <dbReference type="ARBA" id="ARBA00022771"/>
    </source>
</evidence>
<evidence type="ECO:0000256" key="1">
    <source>
        <dbReference type="ARBA" id="ARBA00000707"/>
    </source>
</evidence>
<evidence type="ECO:0000256" key="6">
    <source>
        <dbReference type="ARBA" id="ARBA00022723"/>
    </source>
</evidence>
<evidence type="ECO:0000256" key="4">
    <source>
        <dbReference type="ARBA" id="ARBA00014611"/>
    </source>
</evidence>
<keyword evidence="11" id="KW-0788">Thiol protease</keyword>
<dbReference type="InterPro" id="IPR015940">
    <property type="entry name" value="UBA"/>
</dbReference>
<dbReference type="AlphaFoldDB" id="A0A2K3LWS7"/>
<evidence type="ECO:0000259" key="16">
    <source>
        <dbReference type="PROSITE" id="PS50030"/>
    </source>
</evidence>
<keyword evidence="9" id="KW-0833">Ubl conjugation pathway</keyword>
<evidence type="ECO:0000313" key="18">
    <source>
        <dbReference type="Proteomes" id="UP000236291"/>
    </source>
</evidence>
<dbReference type="SUPFAM" id="SSF46934">
    <property type="entry name" value="UBA-like"/>
    <property type="match status" value="1"/>
</dbReference>
<evidence type="ECO:0000256" key="9">
    <source>
        <dbReference type="ARBA" id="ARBA00022786"/>
    </source>
</evidence>
<keyword evidence="7" id="KW-0677">Repeat</keyword>
<evidence type="ECO:0000313" key="17">
    <source>
        <dbReference type="EMBL" id="PNX82996.1"/>
    </source>
</evidence>
<evidence type="ECO:0000256" key="7">
    <source>
        <dbReference type="ARBA" id="ARBA00022737"/>
    </source>
</evidence>